<dbReference type="PANTHER" id="PTHR42715">
    <property type="entry name" value="BETA-GLUCOSIDASE"/>
    <property type="match status" value="1"/>
</dbReference>
<dbReference type="EC" id="3.2.1.21" evidence="4"/>
<dbReference type="EMBL" id="OUNC01000007">
    <property type="protein sequence ID" value="SPP27485.1"/>
    <property type="molecule type" value="Genomic_DNA"/>
</dbReference>
<gene>
    <name evidence="4" type="ORF">BTBSAS_150054</name>
</gene>
<keyword evidence="2 4" id="KW-0378">Hydrolase</keyword>
<dbReference type="Pfam" id="PF00933">
    <property type="entry name" value="Glyco_hydro_3"/>
    <property type="match status" value="1"/>
</dbReference>
<dbReference type="GO" id="GO:0005975">
    <property type="term" value="P:carbohydrate metabolic process"/>
    <property type="evidence" value="ECO:0007669"/>
    <property type="project" value="InterPro"/>
</dbReference>
<accession>A0A2X0QFK0</accession>
<dbReference type="SUPFAM" id="SSF51445">
    <property type="entry name" value="(Trans)glycosidases"/>
    <property type="match status" value="1"/>
</dbReference>
<dbReference type="GO" id="GO:0008422">
    <property type="term" value="F:beta-glucosidase activity"/>
    <property type="evidence" value="ECO:0007669"/>
    <property type="project" value="UniProtKB-EC"/>
</dbReference>
<keyword evidence="4" id="KW-0326">Glycosidase</keyword>
<evidence type="ECO:0000313" key="4">
    <source>
        <dbReference type="EMBL" id="SPP27485.1"/>
    </source>
</evidence>
<dbReference type="InterPro" id="IPR036962">
    <property type="entry name" value="Glyco_hydro_3_N_sf"/>
</dbReference>
<evidence type="ECO:0000256" key="2">
    <source>
        <dbReference type="ARBA" id="ARBA00022801"/>
    </source>
</evidence>
<sequence>MLLDGPAGLNSFFKKFKAASFPSENVLAATWSNALGYEMGEVVGKEAKVYGVHGWYAPAVNLHRTAMGGRNFEYFSEDPLLSGKMGAAVIKGAQEQDIIVFMKHFAMNDQEKNARSGLYVWGNEQSIRELHLRPFEIAVKEGKNLGTMSSFSMINGKWAGGNTELLNDVLRDEWGFKGMVSSDAVFGFMHADDAIVAGNDLMLDTMSAPKNIKRIEQAYKADPSGTALGLRTSVHNILYALLQTYLIK</sequence>
<dbReference type="Gene3D" id="3.20.20.300">
    <property type="entry name" value="Glycoside hydrolase, family 3, N-terminal domain"/>
    <property type="match status" value="1"/>
</dbReference>
<evidence type="ECO:0000256" key="1">
    <source>
        <dbReference type="ARBA" id="ARBA00005336"/>
    </source>
</evidence>
<dbReference type="PANTHER" id="PTHR42715:SF10">
    <property type="entry name" value="BETA-GLUCOSIDASE"/>
    <property type="match status" value="1"/>
</dbReference>
<comment type="similarity">
    <text evidence="1">Belongs to the glycosyl hydrolase 3 family.</text>
</comment>
<dbReference type="InterPro" id="IPR017853">
    <property type="entry name" value="GH"/>
</dbReference>
<name>A0A2X0QFK0_BROTH</name>
<reference evidence="5" key="1">
    <citation type="submission" date="2018-04" db="EMBL/GenBank/DDBJ databases">
        <authorList>
            <person name="Illikoud N."/>
        </authorList>
    </citation>
    <scope>NUCLEOTIDE SEQUENCE [LARGE SCALE GENOMIC DNA]</scope>
</reference>
<proteinExistence type="inferred from homology"/>
<dbReference type="Proteomes" id="UP000270190">
    <property type="component" value="Unassembled WGS sequence"/>
</dbReference>
<dbReference type="InterPro" id="IPR050288">
    <property type="entry name" value="Cellulose_deg_GH3"/>
</dbReference>
<organism evidence="4 5">
    <name type="scientific">Brochothrix thermosphacta</name>
    <name type="common">Microbacterium thermosphactum</name>
    <dbReference type="NCBI Taxonomy" id="2756"/>
    <lineage>
        <taxon>Bacteria</taxon>
        <taxon>Bacillati</taxon>
        <taxon>Bacillota</taxon>
        <taxon>Bacilli</taxon>
        <taxon>Bacillales</taxon>
        <taxon>Listeriaceae</taxon>
        <taxon>Brochothrix</taxon>
    </lineage>
</organism>
<dbReference type="AlphaFoldDB" id="A0A2X0QFK0"/>
<protein>
    <submittedName>
        <fullName evidence="4">Beta-glucosidase A</fullName>
        <ecNumber evidence="4">3.2.1.21</ecNumber>
    </submittedName>
</protein>
<dbReference type="InterPro" id="IPR001764">
    <property type="entry name" value="Glyco_hydro_3_N"/>
</dbReference>
<evidence type="ECO:0000259" key="3">
    <source>
        <dbReference type="Pfam" id="PF00933"/>
    </source>
</evidence>
<evidence type="ECO:0000313" key="5">
    <source>
        <dbReference type="Proteomes" id="UP000270190"/>
    </source>
</evidence>
<feature type="domain" description="Glycoside hydrolase family 3 N-terminal" evidence="3">
    <location>
        <begin position="15"/>
        <end position="216"/>
    </location>
</feature>
<dbReference type="PRINTS" id="PR00133">
    <property type="entry name" value="GLHYDRLASE3"/>
</dbReference>